<dbReference type="SUPFAM" id="SSF58104">
    <property type="entry name" value="Methyl-accepting chemotaxis protein (MCP) signaling domain"/>
    <property type="match status" value="1"/>
</dbReference>
<dbReference type="InterPro" id="IPR029151">
    <property type="entry name" value="Sensor-like_sf"/>
</dbReference>
<keyword evidence="6 10" id="KW-0472">Membrane</keyword>
<dbReference type="GO" id="GO:0006935">
    <property type="term" value="P:chemotaxis"/>
    <property type="evidence" value="ECO:0007669"/>
    <property type="project" value="UniProtKB-KW"/>
</dbReference>
<name>E1R2K8_SEDSS</name>
<dbReference type="RefSeq" id="WP_013256027.1">
    <property type="nucleotide sequence ID" value="NC_014364.1"/>
</dbReference>
<dbReference type="PROSITE" id="PS50885">
    <property type="entry name" value="HAMP"/>
    <property type="match status" value="1"/>
</dbReference>
<protein>
    <submittedName>
        <fullName evidence="13">Methyl-accepting chemotaxis sensory transducer with Cache sensor</fullName>
    </submittedName>
</protein>
<evidence type="ECO:0000256" key="4">
    <source>
        <dbReference type="ARBA" id="ARBA00022692"/>
    </source>
</evidence>
<keyword evidence="3" id="KW-0145">Chemotaxis</keyword>
<evidence type="ECO:0000256" key="1">
    <source>
        <dbReference type="ARBA" id="ARBA00004651"/>
    </source>
</evidence>
<feature type="domain" description="Methyl-accepting transducer" evidence="11">
    <location>
        <begin position="368"/>
        <end position="583"/>
    </location>
</feature>
<evidence type="ECO:0000256" key="8">
    <source>
        <dbReference type="PROSITE-ProRule" id="PRU00284"/>
    </source>
</evidence>
<dbReference type="Proteomes" id="UP000002318">
    <property type="component" value="Chromosome"/>
</dbReference>
<evidence type="ECO:0000256" key="5">
    <source>
        <dbReference type="ARBA" id="ARBA00022989"/>
    </source>
</evidence>
<dbReference type="SMART" id="SM00283">
    <property type="entry name" value="MA"/>
    <property type="match status" value="1"/>
</dbReference>
<dbReference type="InterPro" id="IPR051310">
    <property type="entry name" value="MCP_chemotaxis"/>
</dbReference>
<comment type="subcellular location">
    <subcellularLocation>
        <location evidence="1">Cell membrane</location>
        <topology evidence="1">Multi-pass membrane protein</topology>
    </subcellularLocation>
</comment>
<keyword evidence="14" id="KW-1185">Reference proteome</keyword>
<dbReference type="eggNOG" id="COG0840">
    <property type="taxonomic scope" value="Bacteria"/>
</dbReference>
<dbReference type="Gene3D" id="3.30.450.20">
    <property type="entry name" value="PAS domain"/>
    <property type="match status" value="1"/>
</dbReference>
<evidence type="ECO:0000256" key="7">
    <source>
        <dbReference type="ARBA" id="ARBA00029447"/>
    </source>
</evidence>
<dbReference type="STRING" id="573413.Spirs_3480"/>
<dbReference type="Pfam" id="PF00672">
    <property type="entry name" value="HAMP"/>
    <property type="match status" value="1"/>
</dbReference>
<evidence type="ECO:0000256" key="9">
    <source>
        <dbReference type="SAM" id="Coils"/>
    </source>
</evidence>
<proteinExistence type="inferred from homology"/>
<dbReference type="OrthoDB" id="9762005at2"/>
<dbReference type="SMART" id="SM00304">
    <property type="entry name" value="HAMP"/>
    <property type="match status" value="1"/>
</dbReference>
<keyword evidence="8" id="KW-0807">Transducer</keyword>
<evidence type="ECO:0000313" key="14">
    <source>
        <dbReference type="Proteomes" id="UP000002318"/>
    </source>
</evidence>
<dbReference type="InterPro" id="IPR004089">
    <property type="entry name" value="MCPsignal_dom"/>
</dbReference>
<feature type="transmembrane region" description="Helical" evidence="10">
    <location>
        <begin position="290"/>
        <end position="309"/>
    </location>
</feature>
<evidence type="ECO:0000256" key="3">
    <source>
        <dbReference type="ARBA" id="ARBA00022500"/>
    </source>
</evidence>
<keyword evidence="9" id="KW-0175">Coiled coil</keyword>
<dbReference type="Pfam" id="PF02743">
    <property type="entry name" value="dCache_1"/>
    <property type="match status" value="1"/>
</dbReference>
<dbReference type="PANTHER" id="PTHR43531">
    <property type="entry name" value="PROTEIN ICFG"/>
    <property type="match status" value="1"/>
</dbReference>
<comment type="similarity">
    <text evidence="7">Belongs to the methyl-accepting chemotaxis (MCP) protein family.</text>
</comment>
<feature type="domain" description="HAMP" evidence="12">
    <location>
        <begin position="311"/>
        <end position="363"/>
    </location>
</feature>
<keyword evidence="2" id="KW-1003">Cell membrane</keyword>
<evidence type="ECO:0000259" key="12">
    <source>
        <dbReference type="PROSITE" id="PS50885"/>
    </source>
</evidence>
<gene>
    <name evidence="13" type="ordered locus">Spirs_3480</name>
</gene>
<reference evidence="13 14" key="1">
    <citation type="journal article" date="2010" name="Stand. Genomic Sci.">
        <title>Complete genome sequence of Spirochaeta smaragdinae type strain (SEBR 4228).</title>
        <authorList>
            <person name="Mavromatis K."/>
            <person name="Yasawong M."/>
            <person name="Chertkov O."/>
            <person name="Lapidus A."/>
            <person name="Lucas S."/>
            <person name="Nolan M."/>
            <person name="Del Rio T.G."/>
            <person name="Tice H."/>
            <person name="Cheng J.F."/>
            <person name="Pitluck S."/>
            <person name="Liolios K."/>
            <person name="Ivanova N."/>
            <person name="Tapia R."/>
            <person name="Han C."/>
            <person name="Bruce D."/>
            <person name="Goodwin L."/>
            <person name="Pati A."/>
            <person name="Chen A."/>
            <person name="Palaniappan K."/>
            <person name="Land M."/>
            <person name="Hauser L."/>
            <person name="Chang Y.J."/>
            <person name="Jeffries C.D."/>
            <person name="Detter J.C."/>
            <person name="Rohde M."/>
            <person name="Brambilla E."/>
            <person name="Spring S."/>
            <person name="Goker M."/>
            <person name="Sikorski J."/>
            <person name="Woyke T."/>
            <person name="Bristow J."/>
            <person name="Eisen J.A."/>
            <person name="Markowitz V."/>
            <person name="Hugenholtz P."/>
            <person name="Klenk H.P."/>
            <person name="Kyrpides N.C."/>
        </authorList>
    </citation>
    <scope>NUCLEOTIDE SEQUENCE [LARGE SCALE GENOMIC DNA]</scope>
    <source>
        <strain evidence="14">DSM 11293 / JCM 15392 / SEBR 4228</strain>
    </source>
</reference>
<dbReference type="Gene3D" id="1.10.287.950">
    <property type="entry name" value="Methyl-accepting chemotaxis protein"/>
    <property type="match status" value="1"/>
</dbReference>
<evidence type="ECO:0000313" key="13">
    <source>
        <dbReference type="EMBL" id="ADK82568.1"/>
    </source>
</evidence>
<keyword evidence="4 10" id="KW-0812">Transmembrane</keyword>
<dbReference type="GO" id="GO:0004888">
    <property type="term" value="F:transmembrane signaling receptor activity"/>
    <property type="evidence" value="ECO:0007669"/>
    <property type="project" value="TreeGrafter"/>
</dbReference>
<dbReference type="InterPro" id="IPR003660">
    <property type="entry name" value="HAMP_dom"/>
</dbReference>
<dbReference type="CDD" id="cd12914">
    <property type="entry name" value="PDC1_DGC_like"/>
    <property type="match status" value="1"/>
</dbReference>
<dbReference type="GO" id="GO:0005886">
    <property type="term" value="C:plasma membrane"/>
    <property type="evidence" value="ECO:0007669"/>
    <property type="project" value="UniProtKB-SubCell"/>
</dbReference>
<dbReference type="PROSITE" id="PS50111">
    <property type="entry name" value="CHEMOTAXIS_TRANSDUC_2"/>
    <property type="match status" value="1"/>
</dbReference>
<dbReference type="PANTHER" id="PTHR43531:SF11">
    <property type="entry name" value="METHYL-ACCEPTING CHEMOTAXIS PROTEIN 3"/>
    <property type="match status" value="1"/>
</dbReference>
<dbReference type="InterPro" id="IPR033479">
    <property type="entry name" value="dCache_1"/>
</dbReference>
<feature type="coiled-coil region" evidence="9">
    <location>
        <begin position="561"/>
        <end position="592"/>
    </location>
</feature>
<dbReference type="KEGG" id="ssm:Spirs_3480"/>
<accession>E1R2K8</accession>
<evidence type="ECO:0000256" key="6">
    <source>
        <dbReference type="ARBA" id="ARBA00023136"/>
    </source>
</evidence>
<evidence type="ECO:0000259" key="11">
    <source>
        <dbReference type="PROSITE" id="PS50111"/>
    </source>
</evidence>
<dbReference type="SUPFAM" id="SSF103190">
    <property type="entry name" value="Sensory domain-like"/>
    <property type="match status" value="1"/>
</dbReference>
<keyword evidence="5 10" id="KW-1133">Transmembrane helix</keyword>
<dbReference type="FunFam" id="1.10.287.950:FF:000001">
    <property type="entry name" value="Methyl-accepting chemotaxis sensory transducer"/>
    <property type="match status" value="1"/>
</dbReference>
<organism evidence="13 14">
    <name type="scientific">Sediminispirochaeta smaragdinae (strain DSM 11293 / JCM 15392 / SEBR 4228)</name>
    <name type="common">Spirochaeta smaragdinae</name>
    <dbReference type="NCBI Taxonomy" id="573413"/>
    <lineage>
        <taxon>Bacteria</taxon>
        <taxon>Pseudomonadati</taxon>
        <taxon>Spirochaetota</taxon>
        <taxon>Spirochaetia</taxon>
        <taxon>Spirochaetales</taxon>
        <taxon>Spirochaetaceae</taxon>
        <taxon>Sediminispirochaeta</taxon>
    </lineage>
</organism>
<sequence length="651" mass="70196">MFKNMKIGTKLVSISFVILVLSLGAVGYVSISKARDGLLNLEYEQMNYRLAELSEAIENILTTEQKVVIGIGTSAQIKDWAATKSNEAMVVLSRYLREIVDDHDLGGNYQSLFVTDEKGTAVASSDDDAIGLQLRERDYFKKAKEGSAAFGQVIENVMTNAPVIPISVPLYTDGEFRGALVALVDLSVLKEMTLDAKIGETGYAFITDSEGVIIAHPEESIVFSTNVRELAGMEQIAGEMANGESGIDEYSFEGETKTAGFTPIKLTNWSIALTLSNEEFLAPVATVTRAIIIIAAVSLLIAFFAFFFFSRSLTKPINQGVGFADQIASGQLDAQLHNRNNDEIGRLVGALTKMKENLIHTISQVKLSTSQVSTGSQQLSSTAEQLSQGATEQAASVEEVSSSMEEMSANISQNADNAMQTEKIAIQAASDAEASGNAVMEAVNALNQIAEKITIIEEIARQTNMLSLNASIEAARAGEHGKGFAVVAAEVGKLAARSKSAAGEIGNLSTSSVAVADKAQQMLTKLVPNIHKTAELVQEISAASREQSKGAEQINVAISQLDEVIQQNASASEEMASVATELNNQAQELQRAIDYFVIDERENTKREYPIAVEAPRQVPKQAIKHITRKNPEMETAITLSSKIDSDDFEQF</sequence>
<dbReference type="Pfam" id="PF00015">
    <property type="entry name" value="MCPsignal"/>
    <property type="match status" value="1"/>
</dbReference>
<dbReference type="GO" id="GO:0007165">
    <property type="term" value="P:signal transduction"/>
    <property type="evidence" value="ECO:0007669"/>
    <property type="project" value="UniProtKB-KW"/>
</dbReference>
<evidence type="ECO:0000256" key="2">
    <source>
        <dbReference type="ARBA" id="ARBA00022475"/>
    </source>
</evidence>
<dbReference type="AlphaFoldDB" id="E1R2K8"/>
<evidence type="ECO:0000256" key="10">
    <source>
        <dbReference type="SAM" id="Phobius"/>
    </source>
</evidence>
<dbReference type="CDD" id="cd12912">
    <property type="entry name" value="PDC2_MCP_like"/>
    <property type="match status" value="1"/>
</dbReference>
<dbReference type="HOGENOM" id="CLU_000445_107_12_12"/>
<dbReference type="EMBL" id="CP002116">
    <property type="protein sequence ID" value="ADK82568.1"/>
    <property type="molecule type" value="Genomic_DNA"/>
</dbReference>
<dbReference type="CDD" id="cd06225">
    <property type="entry name" value="HAMP"/>
    <property type="match status" value="1"/>
</dbReference>